<feature type="transmembrane region" description="Helical" evidence="7">
    <location>
        <begin position="60"/>
        <end position="77"/>
    </location>
</feature>
<sequence>MNLELETLALVFWCLLGVAVFMYALLDGYDLGVGMLLSGSESERDRMVASIGPFWDANETWLVLAVGILLIAFPAAHSVILRELYLPALALLVGLILRGVSFDFRAKAISPLRPLWDHCFRFGSLLASLAQGYMLGRYVTGFADGGLPVLFACLSALCVAAAYVYIGSAWLVMKTEGELQARALRWLRLSGALTLLGLLFITAFNLLVRPEVAARWLHGTGLVLLVVLPALGFVCLWWIERALGTLYKNASCSCSRTARKPFFGVVTLFLLAFSALGYSYFPYVIPGRMLAIDAASAAASLQFILWGVILVLPLILAYTAFSYRVFWGKSEDLRYY</sequence>
<comment type="subcellular location">
    <subcellularLocation>
        <location evidence="1">Cell membrane</location>
        <topology evidence="1">Multi-pass membrane protein</topology>
    </subcellularLocation>
</comment>
<feature type="transmembrane region" description="Helical" evidence="7">
    <location>
        <begin position="186"/>
        <end position="208"/>
    </location>
</feature>
<keyword evidence="4 7" id="KW-0812">Transmembrane</keyword>
<dbReference type="OrthoDB" id="9776710at2"/>
<accession>K4KNR1</accession>
<gene>
    <name evidence="8" type="ordered locus">M5M_18405</name>
</gene>
<evidence type="ECO:0000313" key="8">
    <source>
        <dbReference type="EMBL" id="AFV00810.1"/>
    </source>
</evidence>
<dbReference type="GO" id="GO:0070069">
    <property type="term" value="C:cytochrome complex"/>
    <property type="evidence" value="ECO:0007669"/>
    <property type="project" value="TreeGrafter"/>
</dbReference>
<dbReference type="GO" id="GO:0016682">
    <property type="term" value="F:oxidoreductase activity, acting on diphenols and related substances as donors, oxygen as acceptor"/>
    <property type="evidence" value="ECO:0007669"/>
    <property type="project" value="TreeGrafter"/>
</dbReference>
<dbReference type="EMBL" id="CP003746">
    <property type="protein sequence ID" value="AFV00810.1"/>
    <property type="molecule type" value="Genomic_DNA"/>
</dbReference>
<organism evidence="8 9">
    <name type="scientific">Simiduia agarivorans (strain DSM 21679 / JCM 13881 / BCRC 17597 / SA1)</name>
    <dbReference type="NCBI Taxonomy" id="1117647"/>
    <lineage>
        <taxon>Bacteria</taxon>
        <taxon>Pseudomonadati</taxon>
        <taxon>Pseudomonadota</taxon>
        <taxon>Gammaproteobacteria</taxon>
        <taxon>Cellvibrionales</taxon>
        <taxon>Cellvibrionaceae</taxon>
        <taxon>Simiduia</taxon>
    </lineage>
</organism>
<feature type="transmembrane region" description="Helical" evidence="7">
    <location>
        <begin position="84"/>
        <end position="102"/>
    </location>
</feature>
<keyword evidence="6 7" id="KW-0472">Membrane</keyword>
<dbReference type="RefSeq" id="WP_015048960.1">
    <property type="nucleotide sequence ID" value="NC_018868.3"/>
</dbReference>
<dbReference type="PANTHER" id="PTHR43141:SF2">
    <property type="entry name" value="BLR3729 PROTEIN"/>
    <property type="match status" value="1"/>
</dbReference>
<evidence type="ECO:0000256" key="4">
    <source>
        <dbReference type="ARBA" id="ARBA00022692"/>
    </source>
</evidence>
<dbReference type="eggNOG" id="COG1294">
    <property type="taxonomic scope" value="Bacteria"/>
</dbReference>
<dbReference type="GO" id="GO:0009055">
    <property type="term" value="F:electron transfer activity"/>
    <property type="evidence" value="ECO:0007669"/>
    <property type="project" value="TreeGrafter"/>
</dbReference>
<evidence type="ECO:0000256" key="2">
    <source>
        <dbReference type="ARBA" id="ARBA00007543"/>
    </source>
</evidence>
<dbReference type="GO" id="GO:0005886">
    <property type="term" value="C:plasma membrane"/>
    <property type="evidence" value="ECO:0007669"/>
    <property type="project" value="UniProtKB-SubCell"/>
</dbReference>
<dbReference type="Proteomes" id="UP000000466">
    <property type="component" value="Chromosome"/>
</dbReference>
<evidence type="ECO:0000256" key="7">
    <source>
        <dbReference type="SAM" id="Phobius"/>
    </source>
</evidence>
<name>K4KNR1_SIMAS</name>
<evidence type="ECO:0000256" key="5">
    <source>
        <dbReference type="ARBA" id="ARBA00022989"/>
    </source>
</evidence>
<reference evidence="8 9" key="1">
    <citation type="journal article" date="2013" name="Genome Announc.">
        <title>Complete genome sequence of Simiduia agarivorans SA1(T), a marine bacterium able to degrade a variety of polysaccharides.</title>
        <authorList>
            <person name="Lin S.Y."/>
            <person name="Shieh W.Y."/>
            <person name="Chen J.S."/>
            <person name="Tang S.L."/>
        </authorList>
    </citation>
    <scope>NUCLEOTIDE SEQUENCE [LARGE SCALE GENOMIC DNA]</scope>
    <source>
        <strain evidence="9">DSM 21679 / JCM 13881 / BCRC 17597 / SA1</strain>
    </source>
</reference>
<proteinExistence type="inferred from homology"/>
<dbReference type="PANTHER" id="PTHR43141">
    <property type="entry name" value="CYTOCHROME BD2 SUBUNIT II"/>
    <property type="match status" value="1"/>
</dbReference>
<feature type="transmembrane region" description="Helical" evidence="7">
    <location>
        <begin position="220"/>
        <end position="240"/>
    </location>
</feature>
<dbReference type="STRING" id="1117647.M5M_18405"/>
<evidence type="ECO:0000256" key="1">
    <source>
        <dbReference type="ARBA" id="ARBA00004651"/>
    </source>
</evidence>
<dbReference type="InterPro" id="IPR003317">
    <property type="entry name" value="Cyt-d_oxidase_su2"/>
</dbReference>
<keyword evidence="3" id="KW-1003">Cell membrane</keyword>
<feature type="transmembrane region" description="Helical" evidence="7">
    <location>
        <begin position="145"/>
        <end position="166"/>
    </location>
</feature>
<evidence type="ECO:0000256" key="3">
    <source>
        <dbReference type="ARBA" id="ARBA00022475"/>
    </source>
</evidence>
<protein>
    <submittedName>
        <fullName evidence="8">Quinol oxidase, subunit II</fullName>
    </submittedName>
</protein>
<evidence type="ECO:0000256" key="6">
    <source>
        <dbReference type="ARBA" id="ARBA00023136"/>
    </source>
</evidence>
<dbReference type="GO" id="GO:0019646">
    <property type="term" value="P:aerobic electron transport chain"/>
    <property type="evidence" value="ECO:0007669"/>
    <property type="project" value="TreeGrafter"/>
</dbReference>
<dbReference type="HOGENOM" id="CLU_049294_1_2_6"/>
<keyword evidence="5 7" id="KW-1133">Transmembrane helix</keyword>
<feature type="transmembrane region" description="Helical" evidence="7">
    <location>
        <begin position="303"/>
        <end position="326"/>
    </location>
</feature>
<feature type="transmembrane region" description="Helical" evidence="7">
    <location>
        <begin position="261"/>
        <end position="283"/>
    </location>
</feature>
<comment type="similarity">
    <text evidence="2">Belongs to the cytochrome ubiquinol oxidase subunit 2 family.</text>
</comment>
<keyword evidence="9" id="KW-1185">Reference proteome</keyword>
<dbReference type="KEGG" id="saga:M5M_18405"/>
<dbReference type="Pfam" id="PF02322">
    <property type="entry name" value="Cyt_bd_oxida_II"/>
    <property type="match status" value="1"/>
</dbReference>
<dbReference type="AlphaFoldDB" id="K4KNR1"/>
<evidence type="ECO:0000313" key="9">
    <source>
        <dbReference type="Proteomes" id="UP000000466"/>
    </source>
</evidence>
<feature type="transmembrane region" description="Helical" evidence="7">
    <location>
        <begin position="7"/>
        <end position="26"/>
    </location>
</feature>